<dbReference type="PANTHER" id="PTHR23407">
    <property type="entry name" value="ATPASE INHIBITOR/5-FORMYLTETRAHYDROFOLATE CYCLO-LIGASE"/>
    <property type="match status" value="1"/>
</dbReference>
<keyword evidence="3 4" id="KW-0067">ATP-binding</keyword>
<keyword evidence="5" id="KW-0460">Magnesium</keyword>
<feature type="binding site" evidence="4">
    <location>
        <position position="55"/>
    </location>
    <ligand>
        <name>substrate</name>
    </ligand>
</feature>
<dbReference type="InterPro" id="IPR024185">
    <property type="entry name" value="FTHF_cligase-like_sf"/>
</dbReference>
<feature type="binding site" evidence="4">
    <location>
        <begin position="132"/>
        <end position="140"/>
    </location>
    <ligand>
        <name>ATP</name>
        <dbReference type="ChEBI" id="CHEBI:30616"/>
    </ligand>
</feature>
<dbReference type="RefSeq" id="WP_151672865.1">
    <property type="nucleotide sequence ID" value="NZ_BKCG01000001.1"/>
</dbReference>
<organism evidence="6 7">
    <name type="scientific">Patiriisocius marinus</name>
    <dbReference type="NCBI Taxonomy" id="1397112"/>
    <lineage>
        <taxon>Bacteria</taxon>
        <taxon>Pseudomonadati</taxon>
        <taxon>Bacteroidota</taxon>
        <taxon>Flavobacteriia</taxon>
        <taxon>Flavobacteriales</taxon>
        <taxon>Flavobacteriaceae</taxon>
        <taxon>Patiriisocius</taxon>
    </lineage>
</organism>
<proteinExistence type="inferred from homology"/>
<protein>
    <recommendedName>
        <fullName evidence="5">5-formyltetrahydrofolate cyclo-ligase</fullName>
        <ecNumber evidence="5">6.3.3.2</ecNumber>
    </recommendedName>
</protein>
<dbReference type="Pfam" id="PF01812">
    <property type="entry name" value="5-FTHF_cyc-lig"/>
    <property type="match status" value="1"/>
</dbReference>
<dbReference type="PIRSF" id="PIRSF006806">
    <property type="entry name" value="FTHF_cligase"/>
    <property type="match status" value="1"/>
</dbReference>
<dbReference type="NCBIfam" id="TIGR02727">
    <property type="entry name" value="MTHFS_bact"/>
    <property type="match status" value="1"/>
</dbReference>
<dbReference type="Proteomes" id="UP000326509">
    <property type="component" value="Unassembled WGS sequence"/>
</dbReference>
<keyword evidence="6" id="KW-0436">Ligase</keyword>
<reference evidence="6 7" key="1">
    <citation type="submission" date="2019-08" db="EMBL/GenBank/DDBJ databases">
        <title>Draft genome sequence of Ulvibacter marinus type strain NBRC 109484.</title>
        <authorList>
            <person name="Kawano K."/>
            <person name="Ushijima N."/>
            <person name="Kihara M."/>
            <person name="Itoh H."/>
        </authorList>
    </citation>
    <scope>NUCLEOTIDE SEQUENCE [LARGE SCALE GENOMIC DNA]</scope>
    <source>
        <strain evidence="6 7">NBRC 109484</strain>
    </source>
</reference>
<dbReference type="GO" id="GO:0030272">
    <property type="term" value="F:5-formyltetrahydrofolate cyclo-ligase activity"/>
    <property type="evidence" value="ECO:0007669"/>
    <property type="project" value="UniProtKB-EC"/>
</dbReference>
<dbReference type="EC" id="6.3.3.2" evidence="5"/>
<dbReference type="InterPro" id="IPR037171">
    <property type="entry name" value="NagB/RpiA_transferase-like"/>
</dbReference>
<accession>A0A5J4IWS6</accession>
<dbReference type="GO" id="GO:0005524">
    <property type="term" value="F:ATP binding"/>
    <property type="evidence" value="ECO:0007669"/>
    <property type="project" value="UniProtKB-KW"/>
</dbReference>
<gene>
    <name evidence="6" type="primary">ygfA</name>
    <name evidence="6" type="ORF">ULMA_09200</name>
</gene>
<evidence type="ECO:0000256" key="1">
    <source>
        <dbReference type="ARBA" id="ARBA00010638"/>
    </source>
</evidence>
<dbReference type="PANTHER" id="PTHR23407:SF1">
    <property type="entry name" value="5-FORMYLTETRAHYDROFOLATE CYCLO-LIGASE"/>
    <property type="match status" value="1"/>
</dbReference>
<comment type="similarity">
    <text evidence="1 5">Belongs to the 5-formyltetrahydrofolate cyclo-ligase family.</text>
</comment>
<evidence type="ECO:0000256" key="2">
    <source>
        <dbReference type="ARBA" id="ARBA00022741"/>
    </source>
</evidence>
<dbReference type="GO" id="GO:0009396">
    <property type="term" value="P:folic acid-containing compound biosynthetic process"/>
    <property type="evidence" value="ECO:0007669"/>
    <property type="project" value="TreeGrafter"/>
</dbReference>
<dbReference type="InterPro" id="IPR002698">
    <property type="entry name" value="FTHF_cligase"/>
</dbReference>
<keyword evidence="2 4" id="KW-0547">Nucleotide-binding</keyword>
<evidence type="ECO:0000313" key="7">
    <source>
        <dbReference type="Proteomes" id="UP000326509"/>
    </source>
</evidence>
<keyword evidence="5" id="KW-0479">Metal-binding</keyword>
<dbReference type="GO" id="GO:0035999">
    <property type="term" value="P:tetrahydrofolate interconversion"/>
    <property type="evidence" value="ECO:0007669"/>
    <property type="project" value="TreeGrafter"/>
</dbReference>
<evidence type="ECO:0000256" key="3">
    <source>
        <dbReference type="ARBA" id="ARBA00022840"/>
    </source>
</evidence>
<comment type="cofactor">
    <cofactor evidence="5">
        <name>Mg(2+)</name>
        <dbReference type="ChEBI" id="CHEBI:18420"/>
    </cofactor>
</comment>
<evidence type="ECO:0000313" key="6">
    <source>
        <dbReference type="EMBL" id="GER58812.1"/>
    </source>
</evidence>
<name>A0A5J4IWS6_9FLAO</name>
<comment type="catalytic activity">
    <reaction evidence="5">
        <text>(6S)-5-formyl-5,6,7,8-tetrahydrofolate + ATP = (6R)-5,10-methenyltetrahydrofolate + ADP + phosphate</text>
        <dbReference type="Rhea" id="RHEA:10488"/>
        <dbReference type="ChEBI" id="CHEBI:30616"/>
        <dbReference type="ChEBI" id="CHEBI:43474"/>
        <dbReference type="ChEBI" id="CHEBI:57455"/>
        <dbReference type="ChEBI" id="CHEBI:57457"/>
        <dbReference type="ChEBI" id="CHEBI:456216"/>
        <dbReference type="EC" id="6.3.3.2"/>
    </reaction>
</comment>
<feature type="binding site" evidence="4">
    <location>
        <position position="50"/>
    </location>
    <ligand>
        <name>substrate</name>
    </ligand>
</feature>
<evidence type="ECO:0000256" key="5">
    <source>
        <dbReference type="RuleBase" id="RU361279"/>
    </source>
</evidence>
<dbReference type="SUPFAM" id="SSF100950">
    <property type="entry name" value="NagB/RpiA/CoA transferase-like"/>
    <property type="match status" value="1"/>
</dbReference>
<dbReference type="GO" id="GO:0046872">
    <property type="term" value="F:metal ion binding"/>
    <property type="evidence" value="ECO:0007669"/>
    <property type="project" value="UniProtKB-KW"/>
</dbReference>
<sequence>MDKALLRKKYKNLRAALSTNDIDEMSLEIANTALTLDIWDYTNYHIFLTIEDKAEVDTNYLLHILQGRDKTIGVSKSNFEDSSLEHFLLQENTKFKISKYGIPEPLDGIKLDPNIFDVVFVPVLAYDRKGNRIGYGKGFYDRFLAQCNPTCKFIGVSFFEPEDEIQSGIYDIPLSMVITPKKIYKPS</sequence>
<keyword evidence="7" id="KW-1185">Reference proteome</keyword>
<comment type="caution">
    <text evidence="6">The sequence shown here is derived from an EMBL/GenBank/DDBJ whole genome shotgun (WGS) entry which is preliminary data.</text>
</comment>
<dbReference type="AlphaFoldDB" id="A0A5J4IWS6"/>
<dbReference type="OrthoDB" id="9801938at2"/>
<evidence type="ECO:0000256" key="4">
    <source>
        <dbReference type="PIRSR" id="PIRSR006806-1"/>
    </source>
</evidence>
<dbReference type="EMBL" id="BKCG01000001">
    <property type="protein sequence ID" value="GER58812.1"/>
    <property type="molecule type" value="Genomic_DNA"/>
</dbReference>
<feature type="binding site" evidence="4">
    <location>
        <begin position="3"/>
        <end position="7"/>
    </location>
    <ligand>
        <name>ATP</name>
        <dbReference type="ChEBI" id="CHEBI:30616"/>
    </ligand>
</feature>
<dbReference type="Gene3D" id="3.40.50.10420">
    <property type="entry name" value="NagB/RpiA/CoA transferase-like"/>
    <property type="match status" value="1"/>
</dbReference>